<feature type="region of interest" description="Disordered" evidence="3">
    <location>
        <begin position="880"/>
        <end position="944"/>
    </location>
</feature>
<feature type="domain" description="Protein kinase" evidence="5">
    <location>
        <begin position="321"/>
        <end position="592"/>
    </location>
</feature>
<dbReference type="SMART" id="SM00220">
    <property type="entry name" value="S_TKc"/>
    <property type="match status" value="1"/>
</dbReference>
<dbReference type="InterPro" id="IPR008271">
    <property type="entry name" value="Ser/Thr_kinase_AS"/>
</dbReference>
<feature type="compositionally biased region" description="Polar residues" evidence="3">
    <location>
        <begin position="673"/>
        <end position="690"/>
    </location>
</feature>
<reference evidence="6 7" key="1">
    <citation type="submission" date="2024-10" db="EMBL/GenBank/DDBJ databases">
        <title>Updated reference genomes for cyclostephanoid diatoms.</title>
        <authorList>
            <person name="Roberts W.R."/>
            <person name="Alverson A.J."/>
        </authorList>
    </citation>
    <scope>NUCLEOTIDE SEQUENCE [LARGE SCALE GENOMIC DNA]</scope>
    <source>
        <strain evidence="6 7">AJA010-31</strain>
    </source>
</reference>
<feature type="region of interest" description="Disordered" evidence="3">
    <location>
        <begin position="604"/>
        <end position="634"/>
    </location>
</feature>
<dbReference type="PROSITE" id="PS50011">
    <property type="entry name" value="PROTEIN_KINASE_DOM"/>
    <property type="match status" value="1"/>
</dbReference>
<dbReference type="InterPro" id="IPR000253">
    <property type="entry name" value="FHA_dom"/>
</dbReference>
<dbReference type="SUPFAM" id="SSF56112">
    <property type="entry name" value="Protein kinase-like (PK-like)"/>
    <property type="match status" value="1"/>
</dbReference>
<gene>
    <name evidence="6" type="ORF">ACHAWO_002457</name>
</gene>
<feature type="compositionally biased region" description="Polar residues" evidence="3">
    <location>
        <begin position="611"/>
        <end position="623"/>
    </location>
</feature>
<evidence type="ECO:0000259" key="5">
    <source>
        <dbReference type="PROSITE" id="PS50011"/>
    </source>
</evidence>
<evidence type="ECO:0000259" key="4">
    <source>
        <dbReference type="PROSITE" id="PS50006"/>
    </source>
</evidence>
<feature type="region of interest" description="Disordered" evidence="3">
    <location>
        <begin position="275"/>
        <end position="299"/>
    </location>
</feature>
<feature type="compositionally biased region" description="Basic and acidic residues" evidence="3">
    <location>
        <begin position="880"/>
        <end position="894"/>
    </location>
</feature>
<dbReference type="SMART" id="SM00240">
    <property type="entry name" value="FHA"/>
    <property type="match status" value="1"/>
</dbReference>
<dbReference type="GO" id="GO:0005524">
    <property type="term" value="F:ATP binding"/>
    <property type="evidence" value="ECO:0007669"/>
    <property type="project" value="UniProtKB-KW"/>
</dbReference>
<dbReference type="PROSITE" id="PS00108">
    <property type="entry name" value="PROTEIN_KINASE_ST"/>
    <property type="match status" value="1"/>
</dbReference>
<evidence type="ECO:0000256" key="2">
    <source>
        <dbReference type="ARBA" id="ARBA00022840"/>
    </source>
</evidence>
<evidence type="ECO:0000313" key="6">
    <source>
        <dbReference type="EMBL" id="KAL3776339.1"/>
    </source>
</evidence>
<dbReference type="Pfam" id="PF00069">
    <property type="entry name" value="Pkinase"/>
    <property type="match status" value="1"/>
</dbReference>
<dbReference type="InterPro" id="IPR008984">
    <property type="entry name" value="SMAD_FHA_dom_sf"/>
</dbReference>
<dbReference type="EMBL" id="JALLPJ020001104">
    <property type="protein sequence ID" value="KAL3776339.1"/>
    <property type="molecule type" value="Genomic_DNA"/>
</dbReference>
<dbReference type="InterPro" id="IPR000719">
    <property type="entry name" value="Prot_kinase_dom"/>
</dbReference>
<dbReference type="Gene3D" id="1.10.510.10">
    <property type="entry name" value="Transferase(Phosphotransferase) domain 1"/>
    <property type="match status" value="1"/>
</dbReference>
<feature type="region of interest" description="Disordered" evidence="3">
    <location>
        <begin position="827"/>
        <end position="867"/>
    </location>
</feature>
<evidence type="ECO:0000256" key="1">
    <source>
        <dbReference type="ARBA" id="ARBA00022741"/>
    </source>
</evidence>
<protein>
    <submittedName>
        <fullName evidence="6">Uncharacterized protein</fullName>
    </submittedName>
</protein>
<name>A0ABD3NLS5_9STRA</name>
<dbReference type="SUPFAM" id="SSF49879">
    <property type="entry name" value="SMAD/FHA domain"/>
    <property type="match status" value="1"/>
</dbReference>
<dbReference type="Gene3D" id="2.60.200.20">
    <property type="match status" value="1"/>
</dbReference>
<accession>A0ABD3NLS5</accession>
<keyword evidence="2" id="KW-0067">ATP-binding</keyword>
<feature type="compositionally biased region" description="Polar residues" evidence="3">
    <location>
        <begin position="828"/>
        <end position="846"/>
    </location>
</feature>
<dbReference type="AlphaFoldDB" id="A0ABD3NLS5"/>
<dbReference type="CDD" id="cd05117">
    <property type="entry name" value="STKc_CAMK"/>
    <property type="match status" value="1"/>
</dbReference>
<dbReference type="PROSITE" id="PS50006">
    <property type="entry name" value="FHA_DOMAIN"/>
    <property type="match status" value="1"/>
</dbReference>
<proteinExistence type="predicted"/>
<feature type="region of interest" description="Disordered" evidence="3">
    <location>
        <begin position="1016"/>
        <end position="1041"/>
    </location>
</feature>
<keyword evidence="1" id="KW-0547">Nucleotide-binding</keyword>
<feature type="domain" description="FHA" evidence="4">
    <location>
        <begin position="134"/>
        <end position="201"/>
    </location>
</feature>
<feature type="compositionally biased region" description="Polar residues" evidence="3">
    <location>
        <begin position="289"/>
        <end position="299"/>
    </location>
</feature>
<feature type="compositionally biased region" description="Polar residues" evidence="3">
    <location>
        <begin position="925"/>
        <end position="944"/>
    </location>
</feature>
<evidence type="ECO:0000313" key="7">
    <source>
        <dbReference type="Proteomes" id="UP001530400"/>
    </source>
</evidence>
<organism evidence="6 7">
    <name type="scientific">Cyclotella atomus</name>
    <dbReference type="NCBI Taxonomy" id="382360"/>
    <lineage>
        <taxon>Eukaryota</taxon>
        <taxon>Sar</taxon>
        <taxon>Stramenopiles</taxon>
        <taxon>Ochrophyta</taxon>
        <taxon>Bacillariophyta</taxon>
        <taxon>Coscinodiscophyceae</taxon>
        <taxon>Thalassiosirophycidae</taxon>
        <taxon>Stephanodiscales</taxon>
        <taxon>Stephanodiscaceae</taxon>
        <taxon>Cyclotella</taxon>
    </lineage>
</organism>
<comment type="caution">
    <text evidence="6">The sequence shown here is derived from an EMBL/GenBank/DDBJ whole genome shotgun (WGS) entry which is preliminary data.</text>
</comment>
<dbReference type="PANTHER" id="PTHR24347">
    <property type="entry name" value="SERINE/THREONINE-PROTEIN KINASE"/>
    <property type="match status" value="1"/>
</dbReference>
<feature type="region of interest" description="Disordered" evidence="3">
    <location>
        <begin position="673"/>
        <end position="719"/>
    </location>
</feature>
<dbReference type="InterPro" id="IPR011009">
    <property type="entry name" value="Kinase-like_dom_sf"/>
</dbReference>
<dbReference type="Pfam" id="PF00498">
    <property type="entry name" value="FHA"/>
    <property type="match status" value="1"/>
</dbReference>
<dbReference type="Proteomes" id="UP001530400">
    <property type="component" value="Unassembled WGS sequence"/>
</dbReference>
<feature type="compositionally biased region" description="Polar residues" evidence="3">
    <location>
        <begin position="698"/>
        <end position="719"/>
    </location>
</feature>
<evidence type="ECO:0000256" key="3">
    <source>
        <dbReference type="SAM" id="MobiDB-lite"/>
    </source>
</evidence>
<dbReference type="FunFam" id="1.10.510.10:FF:000571">
    <property type="entry name" value="Maternal embryonic leucine zipper kinase"/>
    <property type="match status" value="1"/>
</dbReference>
<feature type="compositionally biased region" description="Polar residues" evidence="3">
    <location>
        <begin position="1016"/>
        <end position="1031"/>
    </location>
</feature>
<sequence>MAAPDVGTSQNSQISHISFLETNVDNGIGESQESCTQHEMTQMTAQGELTQLGFDDDESNLGCCYSPFSPVDPLTIPWGRLIPQNNSGATEMTPRAPAGSVTRSKSPHNHGRSPSPASFMGLRNLAPGDRFNEYILGRSAKVDVTATKIVDRTNKQAIHDYAHSSISNRHCRIFCILGSTEMEIFVEDTSGNGTLVNNTTLLHKNERRKLHTGDVISLVNPAFLSKRIKNPADRKFCVDQYSFVFVNLWEQEVRGISPKSGGSRGAVNARAVKMHSAQPGRSRFRPMDQQHQPTAHVKNSSLGSFLNDAQKSGEKRIEEEYDIREKLGTGTCGEVRRAIHRQSGDERAVKIIQIGDRRGGTTAGHFSEEKLKLIKAEADILRSLDHPYVVKLFEVFVSPGKYIYLVMELLHGGDLYDRIVQKDKYSEVQARRIMRRILAAVYHLHEERGIVHRDLKPENIMMINRTSDISIKLTDFGVAKNLTAEGLKTFCGTPQYFAPEVFKRCNTVKGEGRYGKEIDCWSLGIILFILLTGYPPFEVDSSFDAVATAEIIFHEDQWGEISSEAKDLVEKLLKKNPAERMSVQQACEHGWVLKDDGDTHCHPLADPLISNADTNKSSECTTRNSEEEEDTANLNEEVLMKSDSESASLLSGVSSSAQLDSSKKCMLPKTLEQTNFNSSGQGTDLSSNECSHTKSKPAASSQPLESKTPNQARSSNQKENIQNLKQDNRHNSILPFDNGISVTNAISQAMVVSLKSPNHSSPIHRKKLFDKDAAMPIPDTVRKVSKVNVECIKSAGETLPKPVLQSVPQGKPKKTEKQINSYFAPAATQKNNAESKSSQHKPSNPVESEKKRKAESSTITPPAGEQLVFSLNKRVKVDVKKRNSDIMPQGREDGPSTSKAELSEDELQSDFSDADDIDEPEDTRNSTVDHQNSKSRQSSLTEQLAKNKVTNITFKSTSAKSEHKKIQSYLFGKPPLDTKVTQNDEAVDNMEESNEPRAITSDTKVNEANELNTCFSPEAKSTTAKGNQKSIKSWFLPKTKK</sequence>
<feature type="compositionally biased region" description="Acidic residues" evidence="3">
    <location>
        <begin position="903"/>
        <end position="921"/>
    </location>
</feature>
<keyword evidence="7" id="KW-1185">Reference proteome</keyword>
<feature type="region of interest" description="Disordered" evidence="3">
    <location>
        <begin position="85"/>
        <end position="121"/>
    </location>
</feature>